<accession>A0ABY7UNP2</accession>
<sequence>MQQQDEDDQGSVTPDPAGPMPPALKSDTRQTNWRRANLLKYSAHLAVQRALASGQLQKRPCEVCGAETVDAHHDHYDQPLAVRWLCRTHHVKLHHYGEDMFPIGNTPRDQD</sequence>
<dbReference type="EMBL" id="CP117466">
    <property type="protein sequence ID" value="WDA11551.1"/>
    <property type="molecule type" value="Genomic_DNA"/>
</dbReference>
<dbReference type="RefSeq" id="WP_273742777.1">
    <property type="nucleotide sequence ID" value="NZ_CP089416.1"/>
</dbReference>
<gene>
    <name evidence="2" type="ORF">PRL19_09575</name>
</gene>
<keyword evidence="3" id="KW-1185">Reference proteome</keyword>
<evidence type="ECO:0000313" key="2">
    <source>
        <dbReference type="EMBL" id="WDA11551.1"/>
    </source>
</evidence>
<proteinExistence type="predicted"/>
<dbReference type="Proteomes" id="UP001216899">
    <property type="component" value="Chromosome"/>
</dbReference>
<organism evidence="2 3">
    <name type="scientific">Paracoccus marcusii</name>
    <dbReference type="NCBI Taxonomy" id="59779"/>
    <lineage>
        <taxon>Bacteria</taxon>
        <taxon>Pseudomonadati</taxon>
        <taxon>Pseudomonadota</taxon>
        <taxon>Alphaproteobacteria</taxon>
        <taxon>Rhodobacterales</taxon>
        <taxon>Paracoccaceae</taxon>
        <taxon>Paracoccus</taxon>
    </lineage>
</organism>
<name>A0ABY7UNP2_9RHOB</name>
<evidence type="ECO:0000256" key="1">
    <source>
        <dbReference type="SAM" id="MobiDB-lite"/>
    </source>
</evidence>
<protein>
    <submittedName>
        <fullName evidence="2">Uncharacterized protein</fullName>
    </submittedName>
</protein>
<reference evidence="2 3" key="1">
    <citation type="submission" date="2023-02" db="EMBL/GenBank/DDBJ databases">
        <title>Whole genome sequenc of Paracoccus marcusii MBLB0836.</title>
        <authorList>
            <person name="Seo M.-J."/>
            <person name="Cho E.-S."/>
            <person name="Hwang C.Y."/>
        </authorList>
    </citation>
    <scope>NUCLEOTIDE SEQUENCE [LARGE SCALE GENOMIC DNA]</scope>
    <source>
        <strain evidence="2 3">MBLB0836</strain>
    </source>
</reference>
<feature type="region of interest" description="Disordered" evidence="1">
    <location>
        <begin position="1"/>
        <end position="31"/>
    </location>
</feature>
<evidence type="ECO:0000313" key="3">
    <source>
        <dbReference type="Proteomes" id="UP001216899"/>
    </source>
</evidence>